<reference evidence="2" key="1">
    <citation type="submission" date="2024-02" db="UniProtKB">
        <authorList>
            <consortium name="WormBaseParasite"/>
        </authorList>
    </citation>
    <scope>IDENTIFICATION</scope>
</reference>
<organism evidence="1 2">
    <name type="scientific">Mesorhabditis belari</name>
    <dbReference type="NCBI Taxonomy" id="2138241"/>
    <lineage>
        <taxon>Eukaryota</taxon>
        <taxon>Metazoa</taxon>
        <taxon>Ecdysozoa</taxon>
        <taxon>Nematoda</taxon>
        <taxon>Chromadorea</taxon>
        <taxon>Rhabditida</taxon>
        <taxon>Rhabditina</taxon>
        <taxon>Rhabditomorpha</taxon>
        <taxon>Rhabditoidea</taxon>
        <taxon>Rhabditidae</taxon>
        <taxon>Mesorhabditinae</taxon>
        <taxon>Mesorhabditis</taxon>
    </lineage>
</organism>
<proteinExistence type="predicted"/>
<sequence>MSVFKLVSHFEEMRGKSYRRSKSFSAKDTPKRIPRNISSHIFYKDQDDDFETPKRNRSHLDEIYEGVTADKVSTPKLLPGNIANHVFFSDGFDATQPMKSSACRSNDSHEVIHRNQSEEIFIEKPQRKTPDLFSYKNPGQIFSENRSESLNTIKTTTRGSKASVLKDVSNTQRSKENLDEKLADVSLQDVGGRFDSSLSLDEKLEVFYEQFAEESKALRRRICLLELEVKTLRLRCEELEDRLQKPNVSVSMVDYMNDAFCDSEKREANTTTNSSTISAKTGSSLDQAFIGDSELHLSTDISELGSSLLRTNQRGKIDTAKYIEMLLSKVSLKE</sequence>
<evidence type="ECO:0000313" key="2">
    <source>
        <dbReference type="WBParaSite" id="MBELARI_LOCUS15731"/>
    </source>
</evidence>
<protein>
    <submittedName>
        <fullName evidence="2">Uncharacterized protein</fullName>
    </submittedName>
</protein>
<dbReference type="Proteomes" id="UP000887575">
    <property type="component" value="Unassembled WGS sequence"/>
</dbReference>
<keyword evidence="1" id="KW-1185">Reference proteome</keyword>
<accession>A0AAF3J4J2</accession>
<dbReference type="WBParaSite" id="MBELARI_LOCUS15731">
    <property type="protein sequence ID" value="MBELARI_LOCUS15731"/>
    <property type="gene ID" value="MBELARI_LOCUS15731"/>
</dbReference>
<name>A0AAF3J4J2_9BILA</name>
<evidence type="ECO:0000313" key="1">
    <source>
        <dbReference type="Proteomes" id="UP000887575"/>
    </source>
</evidence>
<dbReference type="AlphaFoldDB" id="A0AAF3J4J2"/>